<reference evidence="3" key="1">
    <citation type="journal article" date="2020" name="Stud. Mycol.">
        <title>101 Dothideomycetes genomes: a test case for predicting lifestyles and emergence of pathogens.</title>
        <authorList>
            <person name="Haridas S."/>
            <person name="Albert R."/>
            <person name="Binder M."/>
            <person name="Bloem J."/>
            <person name="Labutti K."/>
            <person name="Salamov A."/>
            <person name="Andreopoulos B."/>
            <person name="Baker S."/>
            <person name="Barry K."/>
            <person name="Bills G."/>
            <person name="Bluhm B."/>
            <person name="Cannon C."/>
            <person name="Castanera R."/>
            <person name="Culley D."/>
            <person name="Daum C."/>
            <person name="Ezra D."/>
            <person name="Gonzalez J."/>
            <person name="Henrissat B."/>
            <person name="Kuo A."/>
            <person name="Liang C."/>
            <person name="Lipzen A."/>
            <person name="Lutzoni F."/>
            <person name="Magnuson J."/>
            <person name="Mondo S."/>
            <person name="Nolan M."/>
            <person name="Ohm R."/>
            <person name="Pangilinan J."/>
            <person name="Park H.-J."/>
            <person name="Ramirez L."/>
            <person name="Alfaro M."/>
            <person name="Sun H."/>
            <person name="Tritt A."/>
            <person name="Yoshinaga Y."/>
            <person name="Zwiers L.-H."/>
            <person name="Turgeon B."/>
            <person name="Goodwin S."/>
            <person name="Spatafora J."/>
            <person name="Crous P."/>
            <person name="Grigoriev I."/>
        </authorList>
    </citation>
    <scope>NUCLEOTIDE SEQUENCE</scope>
    <source>
        <strain evidence="3">CBS 110217</strain>
    </source>
</reference>
<name>A0A9P4GZQ5_9PLEO</name>
<evidence type="ECO:0000313" key="3">
    <source>
        <dbReference type="EMBL" id="KAF2025121.1"/>
    </source>
</evidence>
<feature type="domain" description="DUF7918" evidence="2">
    <location>
        <begin position="10"/>
        <end position="226"/>
    </location>
</feature>
<proteinExistence type="predicted"/>
<accession>A0A9P4GZQ5</accession>
<sequence>MAITKAFPRIKADILIDSAALQEYDDDEEPSSDVVMTKYIEATSGAEFAIRCQFHARPQYDILTRVLLDGKYVMGSYALLKNFHNGYLELSLYGVRSNKNNEWTLAKFCFSDLKTVDGTNKPGDQLMKDLKGIGQITVDFHYITNVRTSARPLPLSDKVTLKDVPEKALKGRALSQQTALRAPTPTNSCDIMESDYVDRSGKSFASINFKYRSREALQSLLIIPRSPSPVLLEERDVDTLSPAEMRELLRRQREREEAARATKCEGALKRERSRERSRTVNNLVDDDELSFISAKRRKLPVTLNEDGVETIDLTC</sequence>
<dbReference type="Pfam" id="PF25534">
    <property type="entry name" value="DUF7918"/>
    <property type="match status" value="1"/>
</dbReference>
<dbReference type="OrthoDB" id="3364132at2759"/>
<dbReference type="PANTHER" id="PTHR36223">
    <property type="entry name" value="BETA-LACTAMASE-TYPE TRANSPEPTIDASE FOLD DOMAIN CONTAINING PROTEIN"/>
    <property type="match status" value="1"/>
</dbReference>
<gene>
    <name evidence="3" type="ORF">EK21DRAFT_77178</name>
</gene>
<organism evidence="3 4">
    <name type="scientific">Setomelanomma holmii</name>
    <dbReference type="NCBI Taxonomy" id="210430"/>
    <lineage>
        <taxon>Eukaryota</taxon>
        <taxon>Fungi</taxon>
        <taxon>Dikarya</taxon>
        <taxon>Ascomycota</taxon>
        <taxon>Pezizomycotina</taxon>
        <taxon>Dothideomycetes</taxon>
        <taxon>Pleosporomycetidae</taxon>
        <taxon>Pleosporales</taxon>
        <taxon>Pleosporineae</taxon>
        <taxon>Phaeosphaeriaceae</taxon>
        <taxon>Setomelanomma</taxon>
    </lineage>
</organism>
<evidence type="ECO:0000256" key="1">
    <source>
        <dbReference type="SAM" id="MobiDB-lite"/>
    </source>
</evidence>
<evidence type="ECO:0000259" key="2">
    <source>
        <dbReference type="Pfam" id="PF25534"/>
    </source>
</evidence>
<feature type="region of interest" description="Disordered" evidence="1">
    <location>
        <begin position="254"/>
        <end position="278"/>
    </location>
</feature>
<keyword evidence="4" id="KW-1185">Reference proteome</keyword>
<dbReference type="InterPro" id="IPR057678">
    <property type="entry name" value="DUF7918"/>
</dbReference>
<comment type="caution">
    <text evidence="3">The sequence shown here is derived from an EMBL/GenBank/DDBJ whole genome shotgun (WGS) entry which is preliminary data.</text>
</comment>
<protein>
    <recommendedName>
        <fullName evidence="2">DUF7918 domain-containing protein</fullName>
    </recommendedName>
</protein>
<dbReference type="Proteomes" id="UP000799777">
    <property type="component" value="Unassembled WGS sequence"/>
</dbReference>
<dbReference type="EMBL" id="ML978274">
    <property type="protein sequence ID" value="KAF2025121.1"/>
    <property type="molecule type" value="Genomic_DNA"/>
</dbReference>
<dbReference type="PANTHER" id="PTHR36223:SF1">
    <property type="entry name" value="TRANSCRIPTION ELONGATION FACTOR EAF N-TERMINAL DOMAIN-CONTAINING PROTEIN"/>
    <property type="match status" value="1"/>
</dbReference>
<dbReference type="AlphaFoldDB" id="A0A9P4GZQ5"/>
<evidence type="ECO:0000313" key="4">
    <source>
        <dbReference type="Proteomes" id="UP000799777"/>
    </source>
</evidence>